<dbReference type="AlphaFoldDB" id="A0A3S5IS61"/>
<dbReference type="VEuPathDB" id="TriTrypDB:TRSC58_02737"/>
<reference evidence="2 3" key="1">
    <citation type="journal article" date="2018" name="BMC Genomics">
        <title>Genomic comparison of Trypanosoma conorhini and Trypanosoma rangeli to Trypanosoma cruzi strains of high and low virulence.</title>
        <authorList>
            <person name="Bradwell K.R."/>
            <person name="Koparde V.N."/>
            <person name="Matveyev A.V."/>
            <person name="Serrano M.G."/>
            <person name="Alves J.M."/>
            <person name="Parikh H."/>
            <person name="Huang B."/>
            <person name="Lee V."/>
            <person name="Espinosa-Alvarez O."/>
            <person name="Ortiz P.A."/>
            <person name="Costa-Martins A.G."/>
            <person name="Teixeira M.M."/>
            <person name="Buck G.A."/>
        </authorList>
    </citation>
    <scope>NUCLEOTIDE SEQUENCE [LARGE SCALE GENOMIC DNA]</scope>
    <source>
        <strain evidence="2 3">AM80</strain>
    </source>
</reference>
<dbReference type="RefSeq" id="XP_029241297.1">
    <property type="nucleotide sequence ID" value="XM_029378790.1"/>
</dbReference>
<proteinExistence type="predicted"/>
<evidence type="ECO:0000313" key="3">
    <source>
        <dbReference type="Proteomes" id="UP000283634"/>
    </source>
</evidence>
<feature type="compositionally biased region" description="Polar residues" evidence="1">
    <location>
        <begin position="667"/>
        <end position="676"/>
    </location>
</feature>
<evidence type="ECO:0000256" key="1">
    <source>
        <dbReference type="SAM" id="MobiDB-lite"/>
    </source>
</evidence>
<name>A0A3S5IS61_TRYRA</name>
<feature type="compositionally biased region" description="Polar residues" evidence="1">
    <location>
        <begin position="603"/>
        <end position="614"/>
    </location>
</feature>
<dbReference type="GO" id="GO:0005840">
    <property type="term" value="C:ribosome"/>
    <property type="evidence" value="ECO:0007669"/>
    <property type="project" value="UniProtKB-KW"/>
</dbReference>
<keyword evidence="3" id="KW-1185">Reference proteome</keyword>
<sequence>MDAYLSLSNRVASMEDLLLRSESSMMMVLKRLKALEEHVSAVESRSRGDQPTRSEELSSLMNRAFESQSGRMEALQSALSRQASSIQVLEERLQATFRALEQKMNSDIAGCHQKMQVSEGSLTSAVRNVESMLQSQSSAMKSLEHILRGDIQSVHQHASGEVAGACRRLDAADAAFHSSLTEMHKSISGDIKSLAESLAARVESSVQSTAASLLALDQRVKAEMQSLYDSLAQDVAVVKQSLHAENLNTQDSLRALYSTLANDLKELSSLQHSSETANQSTHQQLYLELDAQRQYMETVDSNWRSSVAAFSDKVQGEWKTHMSQLVAIDANIQQMFLKVNLHVEQLAAQLRQAVESLTHSLEIKMNSLQHLRDDVVANRKSLRVAEDEQHRLSEEVRGLSAMVERSGVHLRSLMESAVRASHSDLLERIKPLLSYRSEVHSAIAVALNRLWTEAHKSFTSQRDTDALQSQVQFLDSAVRNEISLLIERARELEHGADGKLSPSNVADNAAPLSKESGALIPMPILGELNNVWNGLRSLQGQLGMPRDEVLSAINDTRKQMLDVTLKMVKQHENEFGDLLCEIRKDVSEMMQRPNKLRADVTRNNDAGKANSSKRTVVRVLGKNVVHAPSTEKPHPPVSIRKGPSSHSALGARSKPDANRTKGMYSSPPVTRQQNSGAVEDATKLPPLTQPSKSQQLVASAAPRSHTPSISLEEDGRVE</sequence>
<dbReference type="Proteomes" id="UP000283634">
    <property type="component" value="Unassembled WGS sequence"/>
</dbReference>
<feature type="region of interest" description="Disordered" evidence="1">
    <location>
        <begin position="593"/>
        <end position="718"/>
    </location>
</feature>
<dbReference type="OrthoDB" id="266868at2759"/>
<gene>
    <name evidence="2" type="ORF">TraAM80_01760</name>
</gene>
<protein>
    <submittedName>
        <fullName evidence="2">Putative 60S ribosomal protein L7a</fullName>
    </submittedName>
</protein>
<comment type="caution">
    <text evidence="2">The sequence shown here is derived from an EMBL/GenBank/DDBJ whole genome shotgun (WGS) entry which is preliminary data.</text>
</comment>
<dbReference type="OMA" id="QGANIRV"/>
<organism evidence="2 3">
    <name type="scientific">Trypanosoma rangeli</name>
    <dbReference type="NCBI Taxonomy" id="5698"/>
    <lineage>
        <taxon>Eukaryota</taxon>
        <taxon>Discoba</taxon>
        <taxon>Euglenozoa</taxon>
        <taxon>Kinetoplastea</taxon>
        <taxon>Metakinetoplastina</taxon>
        <taxon>Trypanosomatida</taxon>
        <taxon>Trypanosomatidae</taxon>
        <taxon>Trypanosoma</taxon>
        <taxon>Herpetosoma</taxon>
    </lineage>
</organism>
<evidence type="ECO:0000313" key="2">
    <source>
        <dbReference type="EMBL" id="RNF10024.1"/>
    </source>
</evidence>
<accession>A0A3S5IS61</accession>
<keyword evidence="2" id="KW-0687">Ribonucleoprotein</keyword>
<keyword evidence="2" id="KW-0689">Ribosomal protein</keyword>
<dbReference type="EMBL" id="MKGL01000038">
    <property type="protein sequence ID" value="RNF10024.1"/>
    <property type="molecule type" value="Genomic_DNA"/>
</dbReference>
<dbReference type="GeneID" id="40325693"/>